<dbReference type="STRING" id="999894.TDIS_2087"/>
<dbReference type="EMBL" id="LWLG01000024">
    <property type="protein sequence ID" value="OAQ19833.1"/>
    <property type="molecule type" value="Genomic_DNA"/>
</dbReference>
<accession>A0A179D1G0</accession>
<keyword evidence="6" id="KW-1185">Reference proteome</keyword>
<evidence type="ECO:0000313" key="6">
    <source>
        <dbReference type="Proteomes" id="UP000078390"/>
    </source>
</evidence>
<dbReference type="Gene3D" id="3.30.2290.10">
    <property type="entry name" value="PmbA/TldD superfamily"/>
    <property type="match status" value="1"/>
</dbReference>
<reference evidence="5 6" key="1">
    <citation type="submission" date="2016-04" db="EMBL/GenBank/DDBJ databases">
        <title>Genome analysis of Thermosulfurimonas dismutans, the first thermophilic sulfur-disproportionating bacterium of the phylum Thermodesulfobacteria.</title>
        <authorList>
            <person name="Mardanov A.V."/>
            <person name="Beletsky A.V."/>
            <person name="Kadnikov V.V."/>
            <person name="Slobodkin A.I."/>
            <person name="Ravin N.V."/>
        </authorList>
    </citation>
    <scope>NUCLEOTIDE SEQUENCE [LARGE SCALE GENOMIC DNA]</scope>
    <source>
        <strain evidence="5 6">S95</strain>
    </source>
</reference>
<proteinExistence type="inferred from homology"/>
<feature type="domain" description="Metalloprotease TldD/E central" evidence="4">
    <location>
        <begin position="110"/>
        <end position="210"/>
    </location>
</feature>
<organism evidence="5 6">
    <name type="scientific">Thermosulfurimonas dismutans</name>
    <dbReference type="NCBI Taxonomy" id="999894"/>
    <lineage>
        <taxon>Bacteria</taxon>
        <taxon>Pseudomonadati</taxon>
        <taxon>Thermodesulfobacteriota</taxon>
        <taxon>Thermodesulfobacteria</taxon>
        <taxon>Thermodesulfobacteriales</taxon>
        <taxon>Thermodesulfobacteriaceae</taxon>
        <taxon>Thermosulfurimonas</taxon>
    </lineage>
</organism>
<evidence type="ECO:0000259" key="3">
    <source>
        <dbReference type="Pfam" id="PF19289"/>
    </source>
</evidence>
<dbReference type="Proteomes" id="UP000078390">
    <property type="component" value="Unassembled WGS sequence"/>
</dbReference>
<dbReference type="RefSeq" id="WP_161939523.1">
    <property type="nucleotide sequence ID" value="NZ_LWLG01000024.1"/>
</dbReference>
<evidence type="ECO:0000313" key="5">
    <source>
        <dbReference type="EMBL" id="OAQ19833.1"/>
    </source>
</evidence>
<feature type="domain" description="Metalloprotease TldD/E N-terminal" evidence="2">
    <location>
        <begin position="26"/>
        <end position="82"/>
    </location>
</feature>
<feature type="domain" description="Metalloprotease TldD/E C-terminal" evidence="3">
    <location>
        <begin position="218"/>
        <end position="435"/>
    </location>
</feature>
<dbReference type="GO" id="GO:0006508">
    <property type="term" value="P:proteolysis"/>
    <property type="evidence" value="ECO:0007669"/>
    <property type="project" value="InterPro"/>
</dbReference>
<gene>
    <name evidence="5" type="ORF">TDIS_2087</name>
</gene>
<protein>
    <submittedName>
        <fullName evidence="5">TldE protein, part of TldE/TldD proteolytic complex</fullName>
    </submittedName>
</protein>
<dbReference type="PANTHER" id="PTHR43421">
    <property type="entry name" value="METALLOPROTEASE PMBA"/>
    <property type="match status" value="1"/>
</dbReference>
<dbReference type="SUPFAM" id="SSF111283">
    <property type="entry name" value="Putative modulator of DNA gyrase, PmbA/TldD"/>
    <property type="match status" value="1"/>
</dbReference>
<dbReference type="InterPro" id="IPR035068">
    <property type="entry name" value="TldD/PmbA_N"/>
</dbReference>
<dbReference type="GO" id="GO:0005829">
    <property type="term" value="C:cytosol"/>
    <property type="evidence" value="ECO:0007669"/>
    <property type="project" value="TreeGrafter"/>
</dbReference>
<dbReference type="InterPro" id="IPR002510">
    <property type="entry name" value="Metalloprtase-TldD/E_N"/>
</dbReference>
<dbReference type="InterPro" id="IPR045570">
    <property type="entry name" value="Metalloprtase-TldD/E_cen_dom"/>
</dbReference>
<dbReference type="AlphaFoldDB" id="A0A179D1G0"/>
<comment type="similarity">
    <text evidence="1">Belongs to the peptidase U62 family.</text>
</comment>
<dbReference type="Pfam" id="PF19289">
    <property type="entry name" value="PmbA_TldD_3rd"/>
    <property type="match status" value="1"/>
</dbReference>
<comment type="caution">
    <text evidence="5">The sequence shown here is derived from an EMBL/GenBank/DDBJ whole genome shotgun (WGS) entry which is preliminary data.</text>
</comment>
<sequence>METLREAVEDFARKKGVWAELWGEIEEGLSVERRDRRLEAISPYRETLFAVRVIHRGRAGLSYTTRAEPEAVREAAERAYEVSRFSEEEAEIPEFRDLPELEEKSVVRRSPEELESFLLEAEETALSSDSRIHRIERTALSFSETTYFIFQSGGLSASFCAGSYSFLISLTAREGEEERSAWEWREALDLSELDFRVLARSAARRALDLLSARKISSRRLSILFPPQAAVVLLETLSHSFCGDEVLKGRSRLAGKLGERLFSPKIILVDDGLLPGGPETRPFDDEGVPQERTILVSEGTISAFLYDTLWGRRAGRRSTGNARRPSFRSLPTISTTNLYLEPGSFSPEALREAESTVFEVYEMLGWHTTDPISGDFSVGVSGVLHERGEKTPISGMALSGNLFDLLARVTAVGADLTFYGDVGSPSLLVSGLDLSGA</sequence>
<name>A0A179D1G0_9BACT</name>
<dbReference type="InterPro" id="IPR036059">
    <property type="entry name" value="TldD/PmbA_sf"/>
</dbReference>
<dbReference type="GO" id="GO:0008237">
    <property type="term" value="F:metallopeptidase activity"/>
    <property type="evidence" value="ECO:0007669"/>
    <property type="project" value="InterPro"/>
</dbReference>
<dbReference type="PANTHER" id="PTHR43421:SF1">
    <property type="entry name" value="METALLOPROTEASE PMBA"/>
    <property type="match status" value="1"/>
</dbReference>
<dbReference type="InterPro" id="IPR045569">
    <property type="entry name" value="Metalloprtase-TldD/E_C"/>
</dbReference>
<evidence type="ECO:0000256" key="1">
    <source>
        <dbReference type="ARBA" id="ARBA00005836"/>
    </source>
</evidence>
<dbReference type="InterPro" id="IPR047657">
    <property type="entry name" value="PmbA"/>
</dbReference>
<evidence type="ECO:0000259" key="4">
    <source>
        <dbReference type="Pfam" id="PF19290"/>
    </source>
</evidence>
<evidence type="ECO:0000259" key="2">
    <source>
        <dbReference type="Pfam" id="PF01523"/>
    </source>
</evidence>
<dbReference type="Pfam" id="PF19290">
    <property type="entry name" value="PmbA_TldD_2nd"/>
    <property type="match status" value="1"/>
</dbReference>
<dbReference type="Pfam" id="PF01523">
    <property type="entry name" value="PmbA_TldD_1st"/>
    <property type="match status" value="1"/>
</dbReference>